<keyword evidence="10 11" id="KW-0998">Cell outer membrane</keyword>
<dbReference type="Pfam" id="PF07715">
    <property type="entry name" value="Plug"/>
    <property type="match status" value="1"/>
</dbReference>
<evidence type="ECO:0000256" key="11">
    <source>
        <dbReference type="PROSITE-ProRule" id="PRU01360"/>
    </source>
</evidence>
<proteinExistence type="inferred from homology"/>
<keyword evidence="7" id="KW-0406">Ion transport</keyword>
<keyword evidence="5 11" id="KW-0812">Transmembrane</keyword>
<keyword evidence="4" id="KW-0410">Iron transport</keyword>
<evidence type="ECO:0000259" key="14">
    <source>
        <dbReference type="Pfam" id="PF00593"/>
    </source>
</evidence>
<dbReference type="CDD" id="cd01347">
    <property type="entry name" value="ligand_gated_channel"/>
    <property type="match status" value="1"/>
</dbReference>
<evidence type="ECO:0000313" key="17">
    <source>
        <dbReference type="Proteomes" id="UP001556118"/>
    </source>
</evidence>
<reference evidence="16 17" key="1">
    <citation type="submission" date="2024-06" db="EMBL/GenBank/DDBJ databases">
        <title>Novosphingobium rhizovicinus M1R2S20.</title>
        <authorList>
            <person name="Sun J.-Q."/>
        </authorList>
    </citation>
    <scope>NUCLEOTIDE SEQUENCE [LARGE SCALE GENOMIC DNA]</scope>
    <source>
        <strain evidence="16 17">M1R2S20</strain>
    </source>
</reference>
<keyword evidence="16" id="KW-0675">Receptor</keyword>
<feature type="chain" id="PRO_5045847299" evidence="13">
    <location>
        <begin position="28"/>
        <end position="739"/>
    </location>
</feature>
<comment type="subcellular location">
    <subcellularLocation>
        <location evidence="1 11">Cell outer membrane</location>
        <topology evidence="1 11">Multi-pass membrane protein</topology>
    </subcellularLocation>
</comment>
<dbReference type="PANTHER" id="PTHR32552">
    <property type="entry name" value="FERRICHROME IRON RECEPTOR-RELATED"/>
    <property type="match status" value="1"/>
</dbReference>
<evidence type="ECO:0000256" key="5">
    <source>
        <dbReference type="ARBA" id="ARBA00022692"/>
    </source>
</evidence>
<feature type="signal peptide" evidence="13">
    <location>
        <begin position="1"/>
        <end position="27"/>
    </location>
</feature>
<name>A0ABV3RCM7_9SPHN</name>
<dbReference type="InterPro" id="IPR036942">
    <property type="entry name" value="Beta-barrel_TonB_sf"/>
</dbReference>
<organism evidence="16 17">
    <name type="scientific">Novosphingobium rhizovicinum</name>
    <dbReference type="NCBI Taxonomy" id="3228928"/>
    <lineage>
        <taxon>Bacteria</taxon>
        <taxon>Pseudomonadati</taxon>
        <taxon>Pseudomonadota</taxon>
        <taxon>Alphaproteobacteria</taxon>
        <taxon>Sphingomonadales</taxon>
        <taxon>Sphingomonadaceae</taxon>
        <taxon>Novosphingobium</taxon>
    </lineage>
</organism>
<keyword evidence="9 11" id="KW-0472">Membrane</keyword>
<protein>
    <submittedName>
        <fullName evidence="16">TonB-dependent receptor</fullName>
    </submittedName>
</protein>
<dbReference type="Pfam" id="PF00593">
    <property type="entry name" value="TonB_dep_Rec_b-barrel"/>
    <property type="match status" value="1"/>
</dbReference>
<dbReference type="RefSeq" id="WP_367772935.1">
    <property type="nucleotide sequence ID" value="NZ_JBFNXR010000031.1"/>
</dbReference>
<evidence type="ECO:0000256" key="6">
    <source>
        <dbReference type="ARBA" id="ARBA00023004"/>
    </source>
</evidence>
<comment type="caution">
    <text evidence="16">The sequence shown here is derived from an EMBL/GenBank/DDBJ whole genome shotgun (WGS) entry which is preliminary data.</text>
</comment>
<dbReference type="PROSITE" id="PS52016">
    <property type="entry name" value="TONB_DEPENDENT_REC_3"/>
    <property type="match status" value="1"/>
</dbReference>
<gene>
    <name evidence="16" type="ORF">ABUH87_09650</name>
</gene>
<accession>A0ABV3RCM7</accession>
<comment type="similarity">
    <text evidence="11 12">Belongs to the TonB-dependent receptor family.</text>
</comment>
<dbReference type="InterPro" id="IPR000531">
    <property type="entry name" value="Beta-barrel_TonB"/>
</dbReference>
<feature type="domain" description="TonB-dependent receptor plug" evidence="15">
    <location>
        <begin position="57"/>
        <end position="163"/>
    </location>
</feature>
<evidence type="ECO:0000313" key="16">
    <source>
        <dbReference type="EMBL" id="MEW9855434.1"/>
    </source>
</evidence>
<dbReference type="Gene3D" id="2.40.170.20">
    <property type="entry name" value="TonB-dependent receptor, beta-barrel domain"/>
    <property type="match status" value="1"/>
</dbReference>
<evidence type="ECO:0000256" key="12">
    <source>
        <dbReference type="RuleBase" id="RU003357"/>
    </source>
</evidence>
<evidence type="ECO:0000256" key="3">
    <source>
        <dbReference type="ARBA" id="ARBA00022452"/>
    </source>
</evidence>
<keyword evidence="6" id="KW-0408">Iron</keyword>
<evidence type="ECO:0000256" key="7">
    <source>
        <dbReference type="ARBA" id="ARBA00023065"/>
    </source>
</evidence>
<dbReference type="InterPro" id="IPR012910">
    <property type="entry name" value="Plug_dom"/>
</dbReference>
<keyword evidence="8 12" id="KW-0798">TonB box</keyword>
<keyword evidence="2 11" id="KW-0813">Transport</keyword>
<dbReference type="SUPFAM" id="SSF56935">
    <property type="entry name" value="Porins"/>
    <property type="match status" value="1"/>
</dbReference>
<evidence type="ECO:0000256" key="8">
    <source>
        <dbReference type="ARBA" id="ARBA00023077"/>
    </source>
</evidence>
<evidence type="ECO:0000256" key="10">
    <source>
        <dbReference type="ARBA" id="ARBA00023237"/>
    </source>
</evidence>
<dbReference type="PANTHER" id="PTHR32552:SF81">
    <property type="entry name" value="TONB-DEPENDENT OUTER MEMBRANE RECEPTOR"/>
    <property type="match status" value="1"/>
</dbReference>
<sequence length="739" mass="79857">MIYRGSSLTVSALALVAVSLMPGVSSAQSADTPPQAADQPSVSGEILVVAQRRAERLEDVPVSVTALSQEALVRAGVSRFDDIGEISPATRIERTGIFLQPTIRGISSSAVGTGQENNVAVYVDGFYQPNPNSIGADLVNISDIQVLKGPQGTLYGRNAMGGAILINTRDPSFNDVALDMGASYGNLNDIRLRAYTSTPIGEGLAAGVSVYYRTNDGYIRDISGVDAAGYKTFEVRAKLKGELSNDFSFTLGYVHNYKSDPRALAFSAQSEASLGQIPLPPLGPLRTDQRDLISVDVMPKFQIFGDEGNLKLEWDTSLGKLTSYTAYAHQHGSQQLDFDATKIAYISAPSIFNRSNFNQAIDFAAQLTPVVNLIVGGNYFWDSSKTPRGEAYIGGVLFTQQRTFLGTRAYAVYGDLTWQIGEGLYLGGGLRYSRERKTVSSEYTYNLITGPGTLAPRTGAVFSDVTPRATLRYEVADRTNVYLSYSEGFKSGTFNTIGQNALAIITPVNPEKVKAWEVGAKTAGRAFHAEIAAYYYDYRDLQVSSLQTVPGTPQPVTILGNAGLARIYGAEASVSAAITEAFNIRAAGAYTHARYRSFPNASVQLVVNGINVGNIEQDFSGLRLARAPDWTFNFGADYTVPIGEGKLVMTGNASYSSKYAPTIETFDPQTGKPRFYQAGYIQASASIQYSIPGDNLSIGVFAENLTDKQFRIQSTANGQATYDILSEPRTYGVRIGYKY</sequence>
<evidence type="ECO:0000256" key="2">
    <source>
        <dbReference type="ARBA" id="ARBA00022448"/>
    </source>
</evidence>
<feature type="domain" description="TonB-dependent receptor-like beta-barrel" evidence="14">
    <location>
        <begin position="302"/>
        <end position="705"/>
    </location>
</feature>
<evidence type="ECO:0000259" key="15">
    <source>
        <dbReference type="Pfam" id="PF07715"/>
    </source>
</evidence>
<keyword evidence="13" id="KW-0732">Signal</keyword>
<keyword evidence="3 11" id="KW-1134">Transmembrane beta strand</keyword>
<evidence type="ECO:0000256" key="9">
    <source>
        <dbReference type="ARBA" id="ARBA00023136"/>
    </source>
</evidence>
<dbReference type="InterPro" id="IPR039426">
    <property type="entry name" value="TonB-dep_rcpt-like"/>
</dbReference>
<dbReference type="Proteomes" id="UP001556118">
    <property type="component" value="Unassembled WGS sequence"/>
</dbReference>
<keyword evidence="17" id="KW-1185">Reference proteome</keyword>
<evidence type="ECO:0000256" key="4">
    <source>
        <dbReference type="ARBA" id="ARBA00022496"/>
    </source>
</evidence>
<dbReference type="EMBL" id="JBFNXR010000031">
    <property type="protein sequence ID" value="MEW9855434.1"/>
    <property type="molecule type" value="Genomic_DNA"/>
</dbReference>
<evidence type="ECO:0000256" key="13">
    <source>
        <dbReference type="SAM" id="SignalP"/>
    </source>
</evidence>
<evidence type="ECO:0000256" key="1">
    <source>
        <dbReference type="ARBA" id="ARBA00004571"/>
    </source>
</evidence>